<gene>
    <name evidence="1" type="ORF">A2975_05550</name>
</gene>
<comment type="caution">
    <text evidence="1">The sequence shown here is derived from an EMBL/GenBank/DDBJ whole genome shotgun (WGS) entry which is preliminary data.</text>
</comment>
<dbReference type="EMBL" id="MGHL01000019">
    <property type="protein sequence ID" value="OGM68734.1"/>
    <property type="molecule type" value="Genomic_DNA"/>
</dbReference>
<proteinExistence type="predicted"/>
<dbReference type="AlphaFoldDB" id="A0A1F8BX97"/>
<reference evidence="1 2" key="1">
    <citation type="journal article" date="2016" name="Nat. Commun.">
        <title>Thousands of microbial genomes shed light on interconnected biogeochemical processes in an aquifer system.</title>
        <authorList>
            <person name="Anantharaman K."/>
            <person name="Brown C.T."/>
            <person name="Hug L.A."/>
            <person name="Sharon I."/>
            <person name="Castelle C.J."/>
            <person name="Probst A.J."/>
            <person name="Thomas B.C."/>
            <person name="Singh A."/>
            <person name="Wilkins M.J."/>
            <person name="Karaoz U."/>
            <person name="Brodie E.L."/>
            <person name="Williams K.H."/>
            <person name="Hubbard S.S."/>
            <person name="Banfield J.F."/>
        </authorList>
    </citation>
    <scope>NUCLEOTIDE SEQUENCE [LARGE SCALE GENOMIC DNA]</scope>
</reference>
<name>A0A1F8BX97_9BACT</name>
<accession>A0A1F8BX97</accession>
<protein>
    <submittedName>
        <fullName evidence="1">Uncharacterized protein</fullName>
    </submittedName>
</protein>
<evidence type="ECO:0000313" key="1">
    <source>
        <dbReference type="EMBL" id="OGM68734.1"/>
    </source>
</evidence>
<evidence type="ECO:0000313" key="2">
    <source>
        <dbReference type="Proteomes" id="UP000178429"/>
    </source>
</evidence>
<organism evidence="1 2">
    <name type="scientific">Candidatus Woesebacteria bacterium RIFCSPLOWO2_01_FULL_44_14</name>
    <dbReference type="NCBI Taxonomy" id="1802525"/>
    <lineage>
        <taxon>Bacteria</taxon>
        <taxon>Candidatus Woeseibacteriota</taxon>
    </lineage>
</organism>
<sequence>MDERIKIAPNEIKAYAESAGVKHTTVRKFLIAGVPEDDIEEVLDMRNKLTEYDSKGRITGQATVEAMIEAWQCVDGEIDCLDILVDRALEKVIKKATTGQFNRALHVAMEEFQNGGLDALDQ</sequence>
<dbReference type="Proteomes" id="UP000178429">
    <property type="component" value="Unassembled WGS sequence"/>
</dbReference>
<dbReference type="STRING" id="1802525.A2975_05550"/>